<reference evidence="6 7" key="1">
    <citation type="journal article" date="2010" name="Science">
        <title>Genome expansion and gene loss in powdery mildew fungi reveal tradeoffs in extreme parasitism.</title>
        <authorList>
            <person name="Spanu P.D."/>
            <person name="Abbott J.C."/>
            <person name="Amselem J."/>
            <person name="Burgis T.A."/>
            <person name="Soanes D.M."/>
            <person name="Stueber K."/>
            <person name="Ver Loren van Themaat E."/>
            <person name="Brown J.K.M."/>
            <person name="Butcher S.A."/>
            <person name="Gurr S.J."/>
            <person name="Lebrun M.-H."/>
            <person name="Ridout C.J."/>
            <person name="Schulze-Lefert P."/>
            <person name="Talbot N.J."/>
            <person name="Ahmadinejad N."/>
            <person name="Ametz C."/>
            <person name="Barton G.R."/>
            <person name="Benjdia M."/>
            <person name="Bidzinski P."/>
            <person name="Bindschedler L.V."/>
            <person name="Both M."/>
            <person name="Brewer M.T."/>
            <person name="Cadle-Davidson L."/>
            <person name="Cadle-Davidson M.M."/>
            <person name="Collemare J."/>
            <person name="Cramer R."/>
            <person name="Frenkel O."/>
            <person name="Godfrey D."/>
            <person name="Harriman J."/>
            <person name="Hoede C."/>
            <person name="King B.C."/>
            <person name="Klages S."/>
            <person name="Kleemann J."/>
            <person name="Knoll D."/>
            <person name="Koti P.S."/>
            <person name="Kreplak J."/>
            <person name="Lopez-Ruiz F.J."/>
            <person name="Lu X."/>
            <person name="Maekawa T."/>
            <person name="Mahanil S."/>
            <person name="Micali C."/>
            <person name="Milgroom M.G."/>
            <person name="Montana G."/>
            <person name="Noir S."/>
            <person name="O'Connell R.J."/>
            <person name="Oberhaensli S."/>
            <person name="Parlange F."/>
            <person name="Pedersen C."/>
            <person name="Quesneville H."/>
            <person name="Reinhardt R."/>
            <person name="Rott M."/>
            <person name="Sacristan S."/>
            <person name="Schmidt S.M."/>
            <person name="Schoen M."/>
            <person name="Skamnioti P."/>
            <person name="Sommer H."/>
            <person name="Stephens A."/>
            <person name="Takahara H."/>
            <person name="Thordal-Christensen H."/>
            <person name="Vigouroux M."/>
            <person name="Wessling R."/>
            <person name="Wicker T."/>
            <person name="Panstruga R."/>
        </authorList>
    </citation>
    <scope>NUCLEOTIDE SEQUENCE [LARGE SCALE GENOMIC DNA]</scope>
    <source>
        <strain evidence="6">DH14</strain>
    </source>
</reference>
<feature type="region of interest" description="Disordered" evidence="1">
    <location>
        <begin position="901"/>
        <end position="936"/>
    </location>
</feature>
<dbReference type="eggNOG" id="ENOG502S4E9">
    <property type="taxonomic scope" value="Eukaryota"/>
</dbReference>
<feature type="compositionally biased region" description="Basic and acidic residues" evidence="1">
    <location>
        <begin position="927"/>
        <end position="936"/>
    </location>
</feature>
<evidence type="ECO:0000259" key="2">
    <source>
        <dbReference type="Pfam" id="PF14611"/>
    </source>
</evidence>
<dbReference type="HOGENOM" id="CLU_011385_0_0_1"/>
<evidence type="ECO:0000313" key="7">
    <source>
        <dbReference type="Proteomes" id="UP000015441"/>
    </source>
</evidence>
<evidence type="ECO:0000259" key="4">
    <source>
        <dbReference type="Pfam" id="PF20777"/>
    </source>
</evidence>
<dbReference type="InParanoid" id="N1JBT2"/>
<evidence type="ECO:0000259" key="5">
    <source>
        <dbReference type="Pfam" id="PF20778"/>
    </source>
</evidence>
<dbReference type="Proteomes" id="UP000015441">
    <property type="component" value="Unassembled WGS sequence"/>
</dbReference>
<sequence>MITRRGARPHICLRCQQTQVNRPLPAQPENLYKLNNTWRYQKYTTSRSTPVTPRRFTRKLQQTLQLSTKTEARRDDRTQSGKRRLKVMKNVERLDEGEGKSSKIIIIQDSVLSTYSQTLKHVAPEDTVPIDIMGQLGEEVGSARTGEVYENIDSLRPKTRQLSSWEELNEVVDQLSNGFTSAQLEQYMSYYRAKYGLKQPCTNIERDNEAPIVSKTSWRPGISDIKTHFDNSSTRGYLMSSRTAKQRYAIRLLCECWEVELPDLIDGVGQFELQVRKDILEILLSGNNSPLQIFHDEFLIIEKESLEIFRSRNVIRFTTTEARMPWIIQEIEKLIKRIQVRKILLGDLMPIRDVRQRTAAMLDRWTDKTFSDIILSELRRLTGVVITREAHGKILLASVMKQSDVREIPNDSARRLLLTSRPSISSLEFALASANTSLAEPVTYCQIEGLNWWCRVKSWYRWVNPIVKESEKSTPKQPDEIYNIQYLQANDDSKDQKIKLIAPLIISPPTEENPGTIWRTDYSTSTFATIGAVIHTKLGSQNPPGPVSNLSDPDLVTDFSSHVPNVTRLIKSAKLEKNNAKQEEIVLRFVPNPFFKLKQKSGKRKSISAAVLSALPSVEIIFKIEQKKAIYSHVKAIVRETCTDVMLPQEIVDIRFRQRITSFLVKKNIKSIRNFVANCELNLEPGVNHKIPPSIVLPISTHLCRDIGLDLFKTSKSKSTTGTGSSDFTSQSVEYLFAGLQFRKKLVFNYDSWRLEYCYIDAGKSGGKRGELSLRPIKESKGVSEQDFLNFGLELACRFTSLSTPDMTRFQNIRKIENIPIRRYVPLSQPTTEYPRMFMYTPRRILKDSKLDNSNEIVTKGSSEDILPDFEDEVRAFEDEIDLYENSESDENLDEMENIYYDDIASDPDHNDDDDDVSSDCLKSTKKSHDEFDVHR</sequence>
<dbReference type="Pfam" id="PF20777">
    <property type="entry name" value="KH_SLS1_2"/>
    <property type="match status" value="1"/>
</dbReference>
<dbReference type="Pfam" id="PF20776">
    <property type="entry name" value="SLS1_N"/>
    <property type="match status" value="1"/>
</dbReference>
<dbReference type="AlphaFoldDB" id="N1JBT2"/>
<keyword evidence="7" id="KW-1185">Reference proteome</keyword>
<dbReference type="InterPro" id="IPR032741">
    <property type="entry name" value="Sls1_KH-1"/>
</dbReference>
<feature type="domain" description="SLS1 C-terminal" evidence="5">
    <location>
        <begin position="449"/>
        <end position="791"/>
    </location>
</feature>
<accession>N1JBT2</accession>
<gene>
    <name evidence="6" type="ORF">BGHDH14_bgh01865</name>
</gene>
<dbReference type="InterPro" id="IPR048401">
    <property type="entry name" value="SLS1_C"/>
</dbReference>
<dbReference type="InterPro" id="IPR048748">
    <property type="entry name" value="SLS1_KH2"/>
</dbReference>
<dbReference type="GO" id="GO:0005743">
    <property type="term" value="C:mitochondrial inner membrane"/>
    <property type="evidence" value="ECO:0007669"/>
    <property type="project" value="InterPro"/>
</dbReference>
<feature type="domain" description="SLS1 first KH" evidence="2">
    <location>
        <begin position="268"/>
        <end position="338"/>
    </location>
</feature>
<evidence type="ECO:0000256" key="1">
    <source>
        <dbReference type="SAM" id="MobiDB-lite"/>
    </source>
</evidence>
<dbReference type="Pfam" id="PF20778">
    <property type="entry name" value="SLS1_C"/>
    <property type="match status" value="1"/>
</dbReference>
<feature type="domain" description="SLS1 second KH" evidence="4">
    <location>
        <begin position="361"/>
        <end position="420"/>
    </location>
</feature>
<name>N1JBT2_BLUG1</name>
<evidence type="ECO:0000259" key="3">
    <source>
        <dbReference type="Pfam" id="PF20776"/>
    </source>
</evidence>
<dbReference type="OrthoDB" id="5392646at2759"/>
<comment type="caution">
    <text evidence="6">The sequence shown here is derived from an EMBL/GenBank/DDBJ whole genome shotgun (WGS) entry which is preliminary data.</text>
</comment>
<proteinExistence type="predicted"/>
<feature type="compositionally biased region" description="Acidic residues" evidence="1">
    <location>
        <begin position="904"/>
        <end position="918"/>
    </location>
</feature>
<organism evidence="6 7">
    <name type="scientific">Blumeria graminis f. sp. hordei (strain DH14)</name>
    <name type="common">Barley powdery mildew</name>
    <name type="synonym">Oidium monilioides f. sp. hordei</name>
    <dbReference type="NCBI Taxonomy" id="546991"/>
    <lineage>
        <taxon>Eukaryota</taxon>
        <taxon>Fungi</taxon>
        <taxon>Dikarya</taxon>
        <taxon>Ascomycota</taxon>
        <taxon>Pezizomycotina</taxon>
        <taxon>Leotiomycetes</taxon>
        <taxon>Erysiphales</taxon>
        <taxon>Erysiphaceae</taxon>
        <taxon>Blumeria</taxon>
        <taxon>Blumeria hordei</taxon>
    </lineage>
</organism>
<dbReference type="STRING" id="546991.N1JBT2"/>
<dbReference type="EMBL" id="CAUH01001275">
    <property type="protein sequence ID" value="CCU75377.1"/>
    <property type="molecule type" value="Genomic_DNA"/>
</dbReference>
<evidence type="ECO:0000313" key="6">
    <source>
        <dbReference type="EMBL" id="CCU75377.1"/>
    </source>
</evidence>
<dbReference type="InterPro" id="IPR048400">
    <property type="entry name" value="SLS1_N"/>
</dbReference>
<protein>
    <submittedName>
        <fullName evidence="6">Uncharacterized protein</fullName>
    </submittedName>
</protein>
<feature type="domain" description="SLS1 N-terminal" evidence="3">
    <location>
        <begin position="145"/>
        <end position="261"/>
    </location>
</feature>
<dbReference type="Pfam" id="PF14611">
    <property type="entry name" value="KH_SLS1_1"/>
    <property type="match status" value="1"/>
</dbReference>